<keyword evidence="1" id="KW-0812">Transmembrane</keyword>
<accession>A0A7S2GIQ5</accession>
<feature type="transmembrane region" description="Helical" evidence="1">
    <location>
        <begin position="72"/>
        <end position="92"/>
    </location>
</feature>
<keyword evidence="1" id="KW-1133">Transmembrane helix</keyword>
<gene>
    <name evidence="2" type="ORF">CBRE1094_LOCUS17095</name>
</gene>
<organism evidence="2">
    <name type="scientific">Haptolina brevifila</name>
    <dbReference type="NCBI Taxonomy" id="156173"/>
    <lineage>
        <taxon>Eukaryota</taxon>
        <taxon>Haptista</taxon>
        <taxon>Haptophyta</taxon>
        <taxon>Prymnesiophyceae</taxon>
        <taxon>Prymnesiales</taxon>
        <taxon>Prymnesiaceae</taxon>
        <taxon>Haptolina</taxon>
    </lineage>
</organism>
<proteinExistence type="predicted"/>
<evidence type="ECO:0000256" key="1">
    <source>
        <dbReference type="SAM" id="Phobius"/>
    </source>
</evidence>
<evidence type="ECO:0000313" key="2">
    <source>
        <dbReference type="EMBL" id="CAD9453838.1"/>
    </source>
</evidence>
<keyword evidence="1" id="KW-0472">Membrane</keyword>
<dbReference type="EMBL" id="HBGU01031283">
    <property type="protein sequence ID" value="CAD9453838.1"/>
    <property type="molecule type" value="Transcribed_RNA"/>
</dbReference>
<name>A0A7S2GIQ5_9EUKA</name>
<dbReference type="AlphaFoldDB" id="A0A7S2GIQ5"/>
<sequence>MWPVVVIGFGCAFLTTFGASFFGSMYIHGKSLSPLYRAVELLGLPSWSGPVLLLIGLAVALSLIMKAQRTDAAAGALFLVIPVAGWGAGAFLGDLGLGPLVLKFIAFCLILPCLWLCVFAVSIMYSMYVHQEDKHK</sequence>
<feature type="transmembrane region" description="Helical" evidence="1">
    <location>
        <begin position="42"/>
        <end position="65"/>
    </location>
</feature>
<protein>
    <submittedName>
        <fullName evidence="2">Uncharacterized protein</fullName>
    </submittedName>
</protein>
<reference evidence="2" key="1">
    <citation type="submission" date="2021-01" db="EMBL/GenBank/DDBJ databases">
        <authorList>
            <person name="Corre E."/>
            <person name="Pelletier E."/>
            <person name="Niang G."/>
            <person name="Scheremetjew M."/>
            <person name="Finn R."/>
            <person name="Kale V."/>
            <person name="Holt S."/>
            <person name="Cochrane G."/>
            <person name="Meng A."/>
            <person name="Brown T."/>
            <person name="Cohen L."/>
        </authorList>
    </citation>
    <scope>NUCLEOTIDE SEQUENCE</scope>
    <source>
        <strain evidence="2">UTEX LB 985</strain>
    </source>
</reference>
<feature type="transmembrane region" description="Helical" evidence="1">
    <location>
        <begin position="104"/>
        <end position="128"/>
    </location>
</feature>